<dbReference type="Proteomes" id="UP000231658">
    <property type="component" value="Unassembled WGS sequence"/>
</dbReference>
<dbReference type="STRING" id="1867952.MTBPR1_140013"/>
<gene>
    <name evidence="1" type="ORF">MTBPR1_140013</name>
</gene>
<name>A0A1C3RF63_9PROT</name>
<keyword evidence="2" id="KW-1185">Reference proteome</keyword>
<dbReference type="AlphaFoldDB" id="A0A1C3RF63"/>
<organism evidence="1 2">
    <name type="scientific">Candidatus Terasakiella magnetica</name>
    <dbReference type="NCBI Taxonomy" id="1867952"/>
    <lineage>
        <taxon>Bacteria</taxon>
        <taxon>Pseudomonadati</taxon>
        <taxon>Pseudomonadota</taxon>
        <taxon>Alphaproteobacteria</taxon>
        <taxon>Rhodospirillales</taxon>
        <taxon>Terasakiellaceae</taxon>
        <taxon>Terasakiella</taxon>
    </lineage>
</organism>
<evidence type="ECO:0000313" key="1">
    <source>
        <dbReference type="EMBL" id="SCA55895.1"/>
    </source>
</evidence>
<accession>A0A1C3RF63</accession>
<reference evidence="1 2" key="1">
    <citation type="submission" date="2016-07" db="EMBL/GenBank/DDBJ databases">
        <authorList>
            <person name="Lefevre C.T."/>
        </authorList>
    </citation>
    <scope>NUCLEOTIDE SEQUENCE [LARGE SCALE GENOMIC DNA]</scope>
    <source>
        <strain evidence="1">PR1</strain>
    </source>
</reference>
<dbReference type="EMBL" id="FLYE01000006">
    <property type="protein sequence ID" value="SCA55895.1"/>
    <property type="molecule type" value="Genomic_DNA"/>
</dbReference>
<sequence length="67" mass="7368">MLVGMSVYCQIISPKKLNKYASPLHWGAPRAGSGSDLLIIVQGHLTFSKSGHFFEMIDFLAQHGTSF</sequence>
<proteinExistence type="predicted"/>
<evidence type="ECO:0000313" key="2">
    <source>
        <dbReference type="Proteomes" id="UP000231658"/>
    </source>
</evidence>
<protein>
    <submittedName>
        <fullName evidence="1">Uncharacterized protein</fullName>
    </submittedName>
</protein>